<organism evidence="2">
    <name type="scientific">Minutocellus polymorphus</name>
    <dbReference type="NCBI Taxonomy" id="265543"/>
    <lineage>
        <taxon>Eukaryota</taxon>
        <taxon>Sar</taxon>
        <taxon>Stramenopiles</taxon>
        <taxon>Ochrophyta</taxon>
        <taxon>Bacillariophyta</taxon>
        <taxon>Mediophyceae</taxon>
        <taxon>Cymatosirophycidae</taxon>
        <taxon>Cymatosirales</taxon>
        <taxon>Cymatosiraceae</taxon>
        <taxon>Minutocellus</taxon>
    </lineage>
</organism>
<dbReference type="AlphaFoldDB" id="A0A7S0AZL1"/>
<evidence type="ECO:0000256" key="1">
    <source>
        <dbReference type="SAM" id="MobiDB-lite"/>
    </source>
</evidence>
<accession>A0A7S0AZL1</accession>
<protein>
    <submittedName>
        <fullName evidence="2">Uncharacterized protein</fullName>
    </submittedName>
</protein>
<feature type="region of interest" description="Disordered" evidence="1">
    <location>
        <begin position="125"/>
        <end position="181"/>
    </location>
</feature>
<proteinExistence type="predicted"/>
<evidence type="ECO:0000313" key="2">
    <source>
        <dbReference type="EMBL" id="CAD8378898.1"/>
    </source>
</evidence>
<dbReference type="EMBL" id="HBEJ01017568">
    <property type="protein sequence ID" value="CAD8378898.1"/>
    <property type="molecule type" value="Transcribed_RNA"/>
</dbReference>
<gene>
    <name evidence="2" type="ORF">MPOL1434_LOCUS10267</name>
</gene>
<name>A0A7S0AZL1_9STRA</name>
<sequence>MRSILNTVKSRYDRTISERTQRLDPDVRRELADEVEAALNIHGAGGDGSSHHEFGASVSPGAGTTLTRDEIDSAIAEIDEALIVSRAKLSELERSEQFVGVRCRRYRLALEGRAAELDRLSSAAAAADVAPDNEEDAGAEEQKDVEGGGDGGDGGDISAQHPRTAATPMRPPKSAQELAEMREKQIKDEGALVKVVETHRNMLADVERMRRTIVDLEGKREVILHGRDMARDFLIAAAEAEELEAAGELQRGACPLTPASVARGPRNEVNVSEVDGTRGTAQSEEVSEHE</sequence>
<feature type="region of interest" description="Disordered" evidence="1">
    <location>
        <begin position="256"/>
        <end position="290"/>
    </location>
</feature>
<reference evidence="2" key="1">
    <citation type="submission" date="2021-01" db="EMBL/GenBank/DDBJ databases">
        <authorList>
            <person name="Corre E."/>
            <person name="Pelletier E."/>
            <person name="Niang G."/>
            <person name="Scheremetjew M."/>
            <person name="Finn R."/>
            <person name="Kale V."/>
            <person name="Holt S."/>
            <person name="Cochrane G."/>
            <person name="Meng A."/>
            <person name="Brown T."/>
            <person name="Cohen L."/>
        </authorList>
    </citation>
    <scope>NUCLEOTIDE SEQUENCE</scope>
    <source>
        <strain evidence="2">CCMP3303</strain>
    </source>
</reference>